<accession>A0A3S5FCU2</accession>
<dbReference type="AlphaFoldDB" id="A0A3S5FCU2"/>
<proteinExistence type="predicted"/>
<gene>
    <name evidence="2" type="ORF">PXEA_LOCUS8146</name>
</gene>
<evidence type="ECO:0000256" key="1">
    <source>
        <dbReference type="SAM" id="MobiDB-lite"/>
    </source>
</evidence>
<evidence type="ECO:0000313" key="3">
    <source>
        <dbReference type="Proteomes" id="UP000784294"/>
    </source>
</evidence>
<feature type="compositionally biased region" description="Polar residues" evidence="1">
    <location>
        <begin position="122"/>
        <end position="135"/>
    </location>
</feature>
<protein>
    <submittedName>
        <fullName evidence="2">Uncharacterized protein</fullName>
    </submittedName>
</protein>
<name>A0A3S5FCU2_9PLAT</name>
<feature type="region of interest" description="Disordered" evidence="1">
    <location>
        <begin position="118"/>
        <end position="197"/>
    </location>
</feature>
<dbReference type="EMBL" id="CAAALY010022059">
    <property type="protein sequence ID" value="VEL14706.1"/>
    <property type="molecule type" value="Genomic_DNA"/>
</dbReference>
<comment type="caution">
    <text evidence="2">The sequence shown here is derived from an EMBL/GenBank/DDBJ whole genome shotgun (WGS) entry which is preliminary data.</text>
</comment>
<dbReference type="OrthoDB" id="1919692at2759"/>
<organism evidence="2 3">
    <name type="scientific">Protopolystoma xenopodis</name>
    <dbReference type="NCBI Taxonomy" id="117903"/>
    <lineage>
        <taxon>Eukaryota</taxon>
        <taxon>Metazoa</taxon>
        <taxon>Spiralia</taxon>
        <taxon>Lophotrochozoa</taxon>
        <taxon>Platyhelminthes</taxon>
        <taxon>Monogenea</taxon>
        <taxon>Polyopisthocotylea</taxon>
        <taxon>Polystomatidea</taxon>
        <taxon>Polystomatidae</taxon>
        <taxon>Protopolystoma</taxon>
    </lineage>
</organism>
<feature type="compositionally biased region" description="Basic and acidic residues" evidence="1">
    <location>
        <begin position="150"/>
        <end position="172"/>
    </location>
</feature>
<sequence length="421" mass="45360">MDPPLSSFPPRSERWMCPLHAEQTIDECLVRSIRLTERMHLWDTLAEAKYDALTTRTGSKIIRLCSAAELAAYQGIVFRRSTRSKIEPATYTEYSTAPGVSLAPLSCPIVDQTSACLDPEATTDSGTDSNAQTDSLVADSSGDEVGDEPGELRCSDEEERERGTVNRDVRVEDTEEEDEQSRNAGHEIEEEENVGAPFINSADEQISDSEDNLLVGVTKPRSVYSPPVQLYQRSSSAMSRARAPTSCAVRNGSGTLNCDSKDRGSATIVEMSSTNLPTGASHDVLYGPDEEAVILADLMHQARRANAVSTALLGLAAIDGRSGHRTIPCSAETAPATSIVRPRPGQDSRGSSHAGYLEASPCVETPRGLWRFHSSTLSAEAGPTLPGAIGLHQEGLQWLTSEQQFIASRVNSSSLRIVVSP</sequence>
<reference evidence="2" key="1">
    <citation type="submission" date="2018-11" db="EMBL/GenBank/DDBJ databases">
        <authorList>
            <consortium name="Pathogen Informatics"/>
        </authorList>
    </citation>
    <scope>NUCLEOTIDE SEQUENCE</scope>
</reference>
<evidence type="ECO:0000313" key="2">
    <source>
        <dbReference type="EMBL" id="VEL14706.1"/>
    </source>
</evidence>
<keyword evidence="3" id="KW-1185">Reference proteome</keyword>
<feature type="region of interest" description="Disordered" evidence="1">
    <location>
        <begin position="337"/>
        <end position="356"/>
    </location>
</feature>
<dbReference type="Proteomes" id="UP000784294">
    <property type="component" value="Unassembled WGS sequence"/>
</dbReference>